<dbReference type="Proteomes" id="UP000000954">
    <property type="component" value="Chromosome"/>
</dbReference>
<evidence type="ECO:0000313" key="4">
    <source>
        <dbReference type="Proteomes" id="UP000000954"/>
    </source>
</evidence>
<dbReference type="eggNOG" id="COG0421">
    <property type="taxonomic scope" value="Bacteria"/>
</dbReference>
<dbReference type="GO" id="GO:0010487">
    <property type="term" value="F:thermospermine synthase activity"/>
    <property type="evidence" value="ECO:0007669"/>
    <property type="project" value="TreeGrafter"/>
</dbReference>
<evidence type="ECO:0000256" key="2">
    <source>
        <dbReference type="SAM" id="Phobius"/>
    </source>
</evidence>
<keyword evidence="2" id="KW-0472">Membrane</keyword>
<dbReference type="SUPFAM" id="SSF53335">
    <property type="entry name" value="S-adenosyl-L-methionine-dependent methyltransferases"/>
    <property type="match status" value="1"/>
</dbReference>
<keyword evidence="2" id="KW-0812">Transmembrane</keyword>
<dbReference type="KEGG" id="ccu:Ccur_04160"/>
<dbReference type="Gene3D" id="3.40.50.150">
    <property type="entry name" value="Vaccinia Virus protein VP39"/>
    <property type="match status" value="1"/>
</dbReference>
<protein>
    <submittedName>
        <fullName evidence="3">Spermidine synthase</fullName>
    </submittedName>
</protein>
<dbReference type="HOGENOM" id="CLU_070532_0_0_11"/>
<evidence type="ECO:0000313" key="3">
    <source>
        <dbReference type="EMBL" id="ACU94139.1"/>
    </source>
</evidence>
<dbReference type="OrthoDB" id="9761985at2"/>
<dbReference type="PANTHER" id="PTHR43317">
    <property type="entry name" value="THERMOSPERMINE SYNTHASE ACAULIS5"/>
    <property type="match status" value="1"/>
</dbReference>
<feature type="transmembrane region" description="Helical" evidence="2">
    <location>
        <begin position="6"/>
        <end position="25"/>
    </location>
</feature>
<evidence type="ECO:0000256" key="1">
    <source>
        <dbReference type="ARBA" id="ARBA00023115"/>
    </source>
</evidence>
<dbReference type="STRING" id="469378.Ccur_04160"/>
<organism evidence="3 4">
    <name type="scientific">Cryptobacterium curtum (strain ATCC 700683 / DSM 15641 / CCUG 43107 / 12-3)</name>
    <dbReference type="NCBI Taxonomy" id="469378"/>
    <lineage>
        <taxon>Bacteria</taxon>
        <taxon>Bacillati</taxon>
        <taxon>Actinomycetota</taxon>
        <taxon>Coriobacteriia</taxon>
        <taxon>Eggerthellales</taxon>
        <taxon>Eggerthellaceae</taxon>
        <taxon>Cryptobacterium</taxon>
    </lineage>
</organism>
<name>C7MMJ9_CRYCD</name>
<dbReference type="EMBL" id="CP001682">
    <property type="protein sequence ID" value="ACU94139.1"/>
    <property type="molecule type" value="Genomic_DNA"/>
</dbReference>
<dbReference type="InterPro" id="IPR029063">
    <property type="entry name" value="SAM-dependent_MTases_sf"/>
</dbReference>
<reference evidence="3 4" key="1">
    <citation type="journal article" date="2009" name="Stand. Genomic Sci.">
        <title>Complete genome sequence of Cryptobacterium curtum type strain (12-3).</title>
        <authorList>
            <person name="Mavrommatis K."/>
            <person name="Pukall R."/>
            <person name="Rohde C."/>
            <person name="Chen F."/>
            <person name="Sims D."/>
            <person name="Brettin T."/>
            <person name="Kuske C."/>
            <person name="Detter J.C."/>
            <person name="Han C."/>
            <person name="Lapidus A."/>
            <person name="Copeland A."/>
            <person name="Glavina Del Rio T."/>
            <person name="Nolan M."/>
            <person name="Lucas S."/>
            <person name="Tice H."/>
            <person name="Cheng J.F."/>
            <person name="Bruce D."/>
            <person name="Goodwin L."/>
            <person name="Pitluck S."/>
            <person name="Ovchinnikova G."/>
            <person name="Pati A."/>
            <person name="Ivanova N."/>
            <person name="Chen A."/>
            <person name="Palaniappan K."/>
            <person name="Chain P."/>
            <person name="D'haeseleer P."/>
            <person name="Goker M."/>
            <person name="Bristow J."/>
            <person name="Eisen J.A."/>
            <person name="Markowitz V."/>
            <person name="Hugenholtz P."/>
            <person name="Rohde M."/>
            <person name="Klenk H.P."/>
            <person name="Kyrpides N.C."/>
        </authorList>
    </citation>
    <scope>NUCLEOTIDE SEQUENCE [LARGE SCALE GENOMIC DNA]</scope>
    <source>
        <strain evidence="4">ATCC 700683 / DSM 15641 / 12-3</strain>
    </source>
</reference>
<dbReference type="RefSeq" id="WP_012802827.1">
    <property type="nucleotide sequence ID" value="NC_013170.1"/>
</dbReference>
<accession>C7MMJ9</accession>
<dbReference type="AlphaFoldDB" id="C7MMJ9"/>
<dbReference type="PANTHER" id="PTHR43317:SF1">
    <property type="entry name" value="THERMOSPERMINE SYNTHASE ACAULIS5"/>
    <property type="match status" value="1"/>
</dbReference>
<sequence>MHPIGEAAIVITVTALLALGLYYSITRRGHLREDAQTARTRLAKLRRPKALATKQPVGEEDALFIRFNTQFGLMLVYTIEYRPGDFARVMDVQGAFQSATYLEDGRIYELVFDYLKLYNHLFEAPFPIKSLLTIGGGGYAWPKYVIAHHPETSVDVIEADEAVTRIAERYFFLDRLIEEFDVIDTGRMGIITEDGRTYLDEYADAVIHKRPSQYAAIGDYAPACTYDAVVNDTFAGRDAVMNLASVEAAQHIKQLLTPGGMYLSNVISSLEGEQSTLLRQMVATLQQVFAFVYVIPCGKYAAQDRDNNLLIASDRAYHFEHAYDLQADPATPILHDANL</sequence>
<dbReference type="Pfam" id="PF01564">
    <property type="entry name" value="Spermine_synth"/>
    <property type="match status" value="1"/>
</dbReference>
<dbReference type="GO" id="GO:0006596">
    <property type="term" value="P:polyamine biosynthetic process"/>
    <property type="evidence" value="ECO:0007669"/>
    <property type="project" value="UniProtKB-KW"/>
</dbReference>
<gene>
    <name evidence="3" type="ordered locus">Ccur_04160</name>
</gene>
<keyword evidence="2" id="KW-1133">Transmembrane helix</keyword>
<dbReference type="NCBIfam" id="NF037959">
    <property type="entry name" value="MFS_SpdSyn"/>
    <property type="match status" value="1"/>
</dbReference>
<keyword evidence="4" id="KW-1185">Reference proteome</keyword>
<proteinExistence type="predicted"/>
<keyword evidence="1" id="KW-0620">Polyamine biosynthesis</keyword>